<dbReference type="STRING" id="1305737.GCA_000526355_01373"/>
<organism evidence="2 3">
    <name type="scientific">Algoriphagus marincola HL-49</name>
    <dbReference type="NCBI Taxonomy" id="1305737"/>
    <lineage>
        <taxon>Bacteria</taxon>
        <taxon>Pseudomonadati</taxon>
        <taxon>Bacteroidota</taxon>
        <taxon>Cytophagia</taxon>
        <taxon>Cytophagales</taxon>
        <taxon>Cyclobacteriaceae</taxon>
        <taxon>Algoriphagus</taxon>
    </lineage>
</organism>
<dbReference type="Proteomes" id="UP000050421">
    <property type="component" value="Unassembled WGS sequence"/>
</dbReference>
<evidence type="ECO:0000313" key="2">
    <source>
        <dbReference type="EMBL" id="KPQ17741.1"/>
    </source>
</evidence>
<keyword evidence="1" id="KW-1133">Transmembrane helix</keyword>
<evidence type="ECO:0000256" key="1">
    <source>
        <dbReference type="SAM" id="Phobius"/>
    </source>
</evidence>
<name>A0A0P8AH27_9BACT</name>
<protein>
    <submittedName>
        <fullName evidence="2">Uncharacterized protein</fullName>
    </submittedName>
</protein>
<dbReference type="PATRIC" id="fig|1305737.6.peg.1909"/>
<comment type="caution">
    <text evidence="2">The sequence shown here is derived from an EMBL/GenBank/DDBJ whole genome shotgun (WGS) entry which is preliminary data.</text>
</comment>
<feature type="transmembrane region" description="Helical" evidence="1">
    <location>
        <begin position="6"/>
        <end position="24"/>
    </location>
</feature>
<gene>
    <name evidence="2" type="ORF">HLUCCX10_06225</name>
</gene>
<dbReference type="EMBL" id="LJXT01000029">
    <property type="protein sequence ID" value="KPQ17741.1"/>
    <property type="molecule type" value="Genomic_DNA"/>
</dbReference>
<keyword evidence="1" id="KW-0812">Transmembrane</keyword>
<keyword evidence="1" id="KW-0472">Membrane</keyword>
<reference evidence="2 3" key="1">
    <citation type="submission" date="2015-09" db="EMBL/GenBank/DDBJ databases">
        <title>Identification and resolution of microdiversity through metagenomic sequencing of parallel consortia.</title>
        <authorList>
            <person name="Nelson W.C."/>
            <person name="Romine M.F."/>
            <person name="Lindemann S.R."/>
        </authorList>
    </citation>
    <scope>NUCLEOTIDE SEQUENCE [LARGE SCALE GENOMIC DNA]</scope>
    <source>
        <strain evidence="2">HL-49</strain>
    </source>
</reference>
<evidence type="ECO:0000313" key="3">
    <source>
        <dbReference type="Proteomes" id="UP000050421"/>
    </source>
</evidence>
<proteinExistence type="predicted"/>
<dbReference type="AlphaFoldDB" id="A0A0P8AH27"/>
<sequence>MLKANINTVVINSLTFFMALLLIVPDNYQNYILLNYIVNYIFSLVIQILVHIRSRTNNCNYNKTETVYYRNPSNQHLIFREK</sequence>
<accession>A0A0P8AH27</accession>
<feature type="transmembrane region" description="Helical" evidence="1">
    <location>
        <begin position="31"/>
        <end position="50"/>
    </location>
</feature>